<evidence type="ECO:0000313" key="3">
    <source>
        <dbReference type="EMBL" id="EPQ60577.1"/>
    </source>
</evidence>
<accession>S7QMF1</accession>
<feature type="region of interest" description="Disordered" evidence="2">
    <location>
        <begin position="1"/>
        <end position="118"/>
    </location>
</feature>
<feature type="region of interest" description="Disordered" evidence="2">
    <location>
        <begin position="179"/>
        <end position="228"/>
    </location>
</feature>
<dbReference type="eggNOG" id="ENOG502S6W0">
    <property type="taxonomic scope" value="Eukaryota"/>
</dbReference>
<name>S7QMF1_GLOTA</name>
<dbReference type="PANTHER" id="PTHR13245">
    <property type="entry name" value="RRP15-LIKE PROTEIN"/>
    <property type="match status" value="1"/>
</dbReference>
<feature type="compositionally biased region" description="Low complexity" evidence="2">
    <location>
        <begin position="89"/>
        <end position="110"/>
    </location>
</feature>
<dbReference type="Pfam" id="PF07890">
    <property type="entry name" value="Rrp15p"/>
    <property type="match status" value="1"/>
</dbReference>
<feature type="compositionally biased region" description="Basic residues" evidence="2">
    <location>
        <begin position="67"/>
        <end position="80"/>
    </location>
</feature>
<dbReference type="Proteomes" id="UP000030669">
    <property type="component" value="Unassembled WGS sequence"/>
</dbReference>
<sequence>MHPTKRRRVSAEPPSSPAASDAEVLSEQGPSSNREVDDEQDWVSASEEQSADEHGSPDTEDEIAQAKRSKSKKTLKRKRRATDPSSFGTTLQSLLSTETPTTLPLSLKPSLNRKRNDEKLELKAKKVLRTEKKEKDEKGRIRDVIGGWGGESERALRKVAQRGVVKLFNAIQQTQAASAVAAEQAKANRGTGKPTLPAPDFSKKSKGKHKTKNEVSSHSGGKEATLDKDNFLDIIRSGGLVSKA</sequence>
<proteinExistence type="inferred from homology"/>
<dbReference type="GO" id="GO:0000460">
    <property type="term" value="P:maturation of 5.8S rRNA"/>
    <property type="evidence" value="ECO:0007669"/>
    <property type="project" value="TreeGrafter"/>
</dbReference>
<dbReference type="HOGENOM" id="CLU_088030_0_0_1"/>
<evidence type="ECO:0000256" key="2">
    <source>
        <dbReference type="SAM" id="MobiDB-lite"/>
    </source>
</evidence>
<gene>
    <name evidence="3" type="ORF">GLOTRDRAFT_113176</name>
</gene>
<dbReference type="GO" id="GO:0000470">
    <property type="term" value="P:maturation of LSU-rRNA"/>
    <property type="evidence" value="ECO:0007669"/>
    <property type="project" value="TreeGrafter"/>
</dbReference>
<dbReference type="InterPro" id="IPR012459">
    <property type="entry name" value="Rrp15"/>
</dbReference>
<protein>
    <recommendedName>
        <fullName evidence="5">Rrp15p-domain-containing protein</fullName>
    </recommendedName>
</protein>
<dbReference type="AlphaFoldDB" id="S7QMF1"/>
<keyword evidence="4" id="KW-1185">Reference proteome</keyword>
<organism evidence="3 4">
    <name type="scientific">Gloeophyllum trabeum (strain ATCC 11539 / FP-39264 / Madison 617)</name>
    <name type="common">Brown rot fungus</name>
    <dbReference type="NCBI Taxonomy" id="670483"/>
    <lineage>
        <taxon>Eukaryota</taxon>
        <taxon>Fungi</taxon>
        <taxon>Dikarya</taxon>
        <taxon>Basidiomycota</taxon>
        <taxon>Agaricomycotina</taxon>
        <taxon>Agaricomycetes</taxon>
        <taxon>Gloeophyllales</taxon>
        <taxon>Gloeophyllaceae</taxon>
        <taxon>Gloeophyllum</taxon>
    </lineage>
</organism>
<reference evidence="3 4" key="1">
    <citation type="journal article" date="2012" name="Science">
        <title>The Paleozoic origin of enzymatic lignin decomposition reconstructed from 31 fungal genomes.</title>
        <authorList>
            <person name="Floudas D."/>
            <person name="Binder M."/>
            <person name="Riley R."/>
            <person name="Barry K."/>
            <person name="Blanchette R.A."/>
            <person name="Henrissat B."/>
            <person name="Martinez A.T."/>
            <person name="Otillar R."/>
            <person name="Spatafora J.W."/>
            <person name="Yadav J.S."/>
            <person name="Aerts A."/>
            <person name="Benoit I."/>
            <person name="Boyd A."/>
            <person name="Carlson A."/>
            <person name="Copeland A."/>
            <person name="Coutinho P.M."/>
            <person name="de Vries R.P."/>
            <person name="Ferreira P."/>
            <person name="Findley K."/>
            <person name="Foster B."/>
            <person name="Gaskell J."/>
            <person name="Glotzer D."/>
            <person name="Gorecki P."/>
            <person name="Heitman J."/>
            <person name="Hesse C."/>
            <person name="Hori C."/>
            <person name="Igarashi K."/>
            <person name="Jurgens J.A."/>
            <person name="Kallen N."/>
            <person name="Kersten P."/>
            <person name="Kohler A."/>
            <person name="Kuees U."/>
            <person name="Kumar T.K.A."/>
            <person name="Kuo A."/>
            <person name="LaButti K."/>
            <person name="Larrondo L.F."/>
            <person name="Lindquist E."/>
            <person name="Ling A."/>
            <person name="Lombard V."/>
            <person name="Lucas S."/>
            <person name="Lundell T."/>
            <person name="Martin R."/>
            <person name="McLaughlin D.J."/>
            <person name="Morgenstern I."/>
            <person name="Morin E."/>
            <person name="Murat C."/>
            <person name="Nagy L.G."/>
            <person name="Nolan M."/>
            <person name="Ohm R.A."/>
            <person name="Patyshakuliyeva A."/>
            <person name="Rokas A."/>
            <person name="Ruiz-Duenas F.J."/>
            <person name="Sabat G."/>
            <person name="Salamov A."/>
            <person name="Samejima M."/>
            <person name="Schmutz J."/>
            <person name="Slot J.C."/>
            <person name="St John F."/>
            <person name="Stenlid J."/>
            <person name="Sun H."/>
            <person name="Sun S."/>
            <person name="Syed K."/>
            <person name="Tsang A."/>
            <person name="Wiebenga A."/>
            <person name="Young D."/>
            <person name="Pisabarro A."/>
            <person name="Eastwood D.C."/>
            <person name="Martin F."/>
            <person name="Cullen D."/>
            <person name="Grigoriev I.V."/>
            <person name="Hibbett D.S."/>
        </authorList>
    </citation>
    <scope>NUCLEOTIDE SEQUENCE [LARGE SCALE GENOMIC DNA]</scope>
    <source>
        <strain evidence="3 4">ATCC 11539</strain>
    </source>
</reference>
<dbReference type="KEGG" id="gtr:GLOTRDRAFT_113176"/>
<evidence type="ECO:0000313" key="4">
    <source>
        <dbReference type="Proteomes" id="UP000030669"/>
    </source>
</evidence>
<dbReference type="OMA" id="DFFNMIR"/>
<dbReference type="RefSeq" id="XP_007860955.1">
    <property type="nucleotide sequence ID" value="XM_007862764.1"/>
</dbReference>
<comment type="similarity">
    <text evidence="1">Belongs to the RRP15 family.</text>
</comment>
<dbReference type="GeneID" id="19299682"/>
<dbReference type="EMBL" id="KB469296">
    <property type="protein sequence ID" value="EPQ60577.1"/>
    <property type="molecule type" value="Genomic_DNA"/>
</dbReference>
<dbReference type="GO" id="GO:0030687">
    <property type="term" value="C:preribosome, large subunit precursor"/>
    <property type="evidence" value="ECO:0007669"/>
    <property type="project" value="TreeGrafter"/>
</dbReference>
<dbReference type="OrthoDB" id="20949at2759"/>
<evidence type="ECO:0008006" key="5">
    <source>
        <dbReference type="Google" id="ProtNLM"/>
    </source>
</evidence>
<feature type="compositionally biased region" description="Low complexity" evidence="2">
    <location>
        <begin position="11"/>
        <end position="23"/>
    </location>
</feature>
<dbReference type="STRING" id="670483.S7QMF1"/>
<feature type="compositionally biased region" description="Basic and acidic residues" evidence="2">
    <location>
        <begin position="212"/>
        <end position="228"/>
    </location>
</feature>
<dbReference type="PANTHER" id="PTHR13245:SF14">
    <property type="entry name" value="RRP15-LIKE PROTEIN"/>
    <property type="match status" value="1"/>
</dbReference>
<evidence type="ECO:0000256" key="1">
    <source>
        <dbReference type="ARBA" id="ARBA00007462"/>
    </source>
</evidence>